<keyword evidence="1" id="KW-1133">Transmembrane helix</keyword>
<reference evidence="3" key="4">
    <citation type="journal article" date="2015" name="G3 (Bethesda)">
        <title>Genome sequences of three phytopathogenic species of the Magnaporthaceae family of fungi.</title>
        <authorList>
            <person name="Okagaki L.H."/>
            <person name="Nunes C.C."/>
            <person name="Sailsbery J."/>
            <person name="Clay B."/>
            <person name="Brown D."/>
            <person name="John T."/>
            <person name="Oh Y."/>
            <person name="Young N."/>
            <person name="Fitzgerald M."/>
            <person name="Haas B.J."/>
            <person name="Zeng Q."/>
            <person name="Young S."/>
            <person name="Adiconis X."/>
            <person name="Fan L."/>
            <person name="Levin J.Z."/>
            <person name="Mitchell T.K."/>
            <person name="Okubara P.A."/>
            <person name="Farman M.L."/>
            <person name="Kohn L.M."/>
            <person name="Birren B."/>
            <person name="Ma L.-J."/>
            <person name="Dean R.A."/>
        </authorList>
    </citation>
    <scope>NUCLEOTIDE SEQUENCE</scope>
    <source>
        <strain evidence="3">ATCC 64411 / 73-15</strain>
    </source>
</reference>
<protein>
    <submittedName>
        <fullName evidence="2 3">Uncharacterized protein</fullName>
    </submittedName>
</protein>
<dbReference type="OrthoDB" id="4711087at2759"/>
<gene>
    <name evidence="2" type="ORF">MAPG_09851</name>
</gene>
<dbReference type="Proteomes" id="UP000011715">
    <property type="component" value="Unassembled WGS sequence"/>
</dbReference>
<accession>A0A0C4EB11</accession>
<name>A0A0C4EB11_MAGP6</name>
<dbReference type="VEuPathDB" id="FungiDB:MAPG_09851"/>
<sequence length="134" mass="15299">MAASMYRLTAMRFGPGTGDEAVRLGLLAFTNNVFLPWRSLGISYCCLADDLRRELARPELLWVLSPCTVVWLLMVAGVSVLDLEREAWLRRMLWDNLGFCGIESWAGTRALLVNYMWIGVVHDRRGESIFHARH</sequence>
<dbReference type="EnsemblFungi" id="MAPG_09851T0">
    <property type="protein sequence ID" value="MAPG_09851T0"/>
    <property type="gene ID" value="MAPG_09851"/>
</dbReference>
<feature type="transmembrane region" description="Helical" evidence="1">
    <location>
        <begin position="60"/>
        <end position="83"/>
    </location>
</feature>
<dbReference type="STRING" id="644358.A0A0C4EB11"/>
<keyword evidence="1" id="KW-0812">Transmembrane</keyword>
<reference evidence="2" key="2">
    <citation type="submission" date="2010-05" db="EMBL/GenBank/DDBJ databases">
        <title>The Genome Sequence of Magnaporthe poae strain ATCC 64411.</title>
        <authorList>
            <consortium name="The Broad Institute Genome Sequencing Platform"/>
            <consortium name="Broad Institute Genome Sequencing Center for Infectious Disease"/>
            <person name="Ma L.-J."/>
            <person name="Dead R."/>
            <person name="Young S."/>
            <person name="Zeng Q."/>
            <person name="Koehrsen M."/>
            <person name="Alvarado L."/>
            <person name="Berlin A."/>
            <person name="Chapman S.B."/>
            <person name="Chen Z."/>
            <person name="Freedman E."/>
            <person name="Gellesch M."/>
            <person name="Goldberg J."/>
            <person name="Griggs A."/>
            <person name="Gujja S."/>
            <person name="Heilman E.R."/>
            <person name="Heiman D."/>
            <person name="Hepburn T."/>
            <person name="Howarth C."/>
            <person name="Jen D."/>
            <person name="Larson L."/>
            <person name="Mehta T."/>
            <person name="Neiman D."/>
            <person name="Pearson M."/>
            <person name="Roberts A."/>
            <person name="Saif S."/>
            <person name="Shea T."/>
            <person name="Shenoy N."/>
            <person name="Sisk P."/>
            <person name="Stolte C."/>
            <person name="Sykes S."/>
            <person name="Walk T."/>
            <person name="White J."/>
            <person name="Yandava C."/>
            <person name="Haas B."/>
            <person name="Nusbaum C."/>
            <person name="Birren B."/>
        </authorList>
    </citation>
    <scope>NUCLEOTIDE SEQUENCE</scope>
    <source>
        <strain evidence="2">ATCC 64411</strain>
    </source>
</reference>
<dbReference type="EMBL" id="ADBL01002524">
    <property type="status" value="NOT_ANNOTATED_CDS"/>
    <property type="molecule type" value="Genomic_DNA"/>
</dbReference>
<dbReference type="EMBL" id="GL876977">
    <property type="protein sequence ID" value="KLU91330.1"/>
    <property type="molecule type" value="Genomic_DNA"/>
</dbReference>
<keyword evidence="1" id="KW-0472">Membrane</keyword>
<evidence type="ECO:0000313" key="2">
    <source>
        <dbReference type="EMBL" id="KLU91330.1"/>
    </source>
</evidence>
<evidence type="ECO:0000313" key="4">
    <source>
        <dbReference type="Proteomes" id="UP000011715"/>
    </source>
</evidence>
<dbReference type="eggNOG" id="ENOG502R2D3">
    <property type="taxonomic scope" value="Eukaryota"/>
</dbReference>
<reference evidence="4" key="1">
    <citation type="submission" date="2010-05" db="EMBL/GenBank/DDBJ databases">
        <title>The genome sequence of Magnaporthe poae strain ATCC 64411.</title>
        <authorList>
            <person name="Ma L.-J."/>
            <person name="Dead R."/>
            <person name="Young S."/>
            <person name="Zeng Q."/>
            <person name="Koehrsen M."/>
            <person name="Alvarado L."/>
            <person name="Berlin A."/>
            <person name="Chapman S.B."/>
            <person name="Chen Z."/>
            <person name="Freedman E."/>
            <person name="Gellesch M."/>
            <person name="Goldberg J."/>
            <person name="Griggs A."/>
            <person name="Gujja S."/>
            <person name="Heilman E.R."/>
            <person name="Heiman D."/>
            <person name="Hepburn T."/>
            <person name="Howarth C."/>
            <person name="Jen D."/>
            <person name="Larson L."/>
            <person name="Mehta T."/>
            <person name="Neiman D."/>
            <person name="Pearson M."/>
            <person name="Roberts A."/>
            <person name="Saif S."/>
            <person name="Shea T."/>
            <person name="Shenoy N."/>
            <person name="Sisk P."/>
            <person name="Stolte C."/>
            <person name="Sykes S."/>
            <person name="Walk T."/>
            <person name="White J."/>
            <person name="Yandava C."/>
            <person name="Haas B."/>
            <person name="Nusbaum C."/>
            <person name="Birren B."/>
        </authorList>
    </citation>
    <scope>NUCLEOTIDE SEQUENCE [LARGE SCALE GENOMIC DNA]</scope>
    <source>
        <strain evidence="4">ATCC 64411 / 73-15</strain>
    </source>
</reference>
<dbReference type="AlphaFoldDB" id="A0A0C4EB11"/>
<dbReference type="OMA" id="QIEYHRS"/>
<reference evidence="2" key="3">
    <citation type="submission" date="2011-03" db="EMBL/GenBank/DDBJ databases">
        <title>Annotation of Magnaporthe poae ATCC 64411.</title>
        <authorList>
            <person name="Ma L.-J."/>
            <person name="Dead R."/>
            <person name="Young S.K."/>
            <person name="Zeng Q."/>
            <person name="Gargeya S."/>
            <person name="Fitzgerald M."/>
            <person name="Haas B."/>
            <person name="Abouelleil A."/>
            <person name="Alvarado L."/>
            <person name="Arachchi H.M."/>
            <person name="Berlin A."/>
            <person name="Brown A."/>
            <person name="Chapman S.B."/>
            <person name="Chen Z."/>
            <person name="Dunbar C."/>
            <person name="Freedman E."/>
            <person name="Gearin G."/>
            <person name="Gellesch M."/>
            <person name="Goldberg J."/>
            <person name="Griggs A."/>
            <person name="Gujja S."/>
            <person name="Heiman D."/>
            <person name="Howarth C."/>
            <person name="Larson L."/>
            <person name="Lui A."/>
            <person name="MacDonald P.J.P."/>
            <person name="Mehta T."/>
            <person name="Montmayeur A."/>
            <person name="Murphy C."/>
            <person name="Neiman D."/>
            <person name="Pearson M."/>
            <person name="Priest M."/>
            <person name="Roberts A."/>
            <person name="Saif S."/>
            <person name="Shea T."/>
            <person name="Shenoy N."/>
            <person name="Sisk P."/>
            <person name="Stolte C."/>
            <person name="Sykes S."/>
            <person name="Yandava C."/>
            <person name="Wortman J."/>
            <person name="Nusbaum C."/>
            <person name="Birren B."/>
        </authorList>
    </citation>
    <scope>NUCLEOTIDE SEQUENCE</scope>
    <source>
        <strain evidence="2">ATCC 64411</strain>
    </source>
</reference>
<reference evidence="3" key="5">
    <citation type="submission" date="2015-06" db="UniProtKB">
        <authorList>
            <consortium name="EnsemblFungi"/>
        </authorList>
    </citation>
    <scope>IDENTIFICATION</scope>
    <source>
        <strain evidence="3">ATCC 64411</strain>
    </source>
</reference>
<keyword evidence="4" id="KW-1185">Reference proteome</keyword>
<evidence type="ECO:0000256" key="1">
    <source>
        <dbReference type="SAM" id="Phobius"/>
    </source>
</evidence>
<evidence type="ECO:0000313" key="3">
    <source>
        <dbReference type="EnsemblFungi" id="MAPG_09851T0"/>
    </source>
</evidence>
<organism evidence="3 4">
    <name type="scientific">Magnaporthiopsis poae (strain ATCC 64411 / 73-15)</name>
    <name type="common">Kentucky bluegrass fungus</name>
    <name type="synonym">Magnaporthe poae</name>
    <dbReference type="NCBI Taxonomy" id="644358"/>
    <lineage>
        <taxon>Eukaryota</taxon>
        <taxon>Fungi</taxon>
        <taxon>Dikarya</taxon>
        <taxon>Ascomycota</taxon>
        <taxon>Pezizomycotina</taxon>
        <taxon>Sordariomycetes</taxon>
        <taxon>Sordariomycetidae</taxon>
        <taxon>Magnaporthales</taxon>
        <taxon>Magnaporthaceae</taxon>
        <taxon>Magnaporthiopsis</taxon>
    </lineage>
</organism>
<proteinExistence type="predicted"/>